<dbReference type="RefSeq" id="WP_344597909.1">
    <property type="nucleotide sequence ID" value="NZ_BAAARW010000045.1"/>
</dbReference>
<dbReference type="EMBL" id="BAAARW010000045">
    <property type="protein sequence ID" value="GAA2456590.1"/>
    <property type="molecule type" value="Genomic_DNA"/>
</dbReference>
<reference evidence="2 3" key="1">
    <citation type="journal article" date="2019" name="Int. J. Syst. Evol. Microbiol.">
        <title>The Global Catalogue of Microorganisms (GCM) 10K type strain sequencing project: providing services to taxonomists for standard genome sequencing and annotation.</title>
        <authorList>
            <consortium name="The Broad Institute Genomics Platform"/>
            <consortium name="The Broad Institute Genome Sequencing Center for Infectious Disease"/>
            <person name="Wu L."/>
            <person name="Ma J."/>
        </authorList>
    </citation>
    <scope>NUCLEOTIDE SEQUENCE [LARGE SCALE GENOMIC DNA]</scope>
    <source>
        <strain evidence="2 3">JCM 3325</strain>
    </source>
</reference>
<sequence length="577" mass="60112">MTAGGAPHRTGLVDVAAEASEIVAELVAHPGGRSSPSVYETGRLVSLAPRLAGHARRVRFLLAAQRPDGGWGLPDDGYALVPTLSATEALLSVLVPLHAGPGSVAGVPEVPPGVPRAELLKAVDEALRLVSERLLPAFGTQAPGGGAGVPDMPAIEHITPYLVELINRRLAALRVRPPSGLESWQEAEPLRPPAGMAGELLPMIRELLDRSAPVPVKLLHALEVAGGSAVAARSVRPEPSGTVGASPAATAAWLGDGGSGGGSGLGRANAAVRGSARRYLEATVARFGGPVPVAAPITEFERGWVLSWLARAGVPVTVPAWLLEEMSASLGSSGTGGGSGLPPDADSSSGILYALSLLGRPHPPDLLWNYETPTHMCTWQGENGRSITTNAHVLEAFGHYAESTRRGGPRHDATLAKVAGWLCDQQDVDGAWRDRWHASPYYATACVTPALTRFGGAAAGGGTARAVERAVRWVLDTQQPDGSWGRWDGTPEETAYALHVLLLGPPLAPEARPAVARGAGFLRSAIAAQKIGLSAPVMVKDNNLPLWHDKDTYYPITIVRAATLAALHLAQISPAFT</sequence>
<evidence type="ECO:0000313" key="2">
    <source>
        <dbReference type="EMBL" id="GAA2456590.1"/>
    </source>
</evidence>
<dbReference type="Pfam" id="PF13243">
    <property type="entry name" value="SQHop_cyclase_C"/>
    <property type="match status" value="1"/>
</dbReference>
<dbReference type="InterPro" id="IPR032696">
    <property type="entry name" value="SQ_cyclase_C"/>
</dbReference>
<evidence type="ECO:0000259" key="1">
    <source>
        <dbReference type="Pfam" id="PF13243"/>
    </source>
</evidence>
<proteinExistence type="predicted"/>
<keyword evidence="3" id="KW-1185">Reference proteome</keyword>
<gene>
    <name evidence="2" type="ORF">GCM10010191_90010</name>
</gene>
<feature type="domain" description="Squalene cyclase C-terminal" evidence="1">
    <location>
        <begin position="390"/>
        <end position="487"/>
    </location>
</feature>
<accession>A0ABN3KDK7</accession>
<comment type="caution">
    <text evidence="2">The sequence shown here is derived from an EMBL/GenBank/DDBJ whole genome shotgun (WGS) entry which is preliminary data.</text>
</comment>
<dbReference type="Gene3D" id="1.50.10.20">
    <property type="match status" value="1"/>
</dbReference>
<organism evidence="2 3">
    <name type="scientific">Actinomadura vinacea</name>
    <dbReference type="NCBI Taxonomy" id="115336"/>
    <lineage>
        <taxon>Bacteria</taxon>
        <taxon>Bacillati</taxon>
        <taxon>Actinomycetota</taxon>
        <taxon>Actinomycetes</taxon>
        <taxon>Streptosporangiales</taxon>
        <taxon>Thermomonosporaceae</taxon>
        <taxon>Actinomadura</taxon>
    </lineage>
</organism>
<evidence type="ECO:0000313" key="3">
    <source>
        <dbReference type="Proteomes" id="UP001501231"/>
    </source>
</evidence>
<dbReference type="Proteomes" id="UP001501231">
    <property type="component" value="Unassembled WGS sequence"/>
</dbReference>
<dbReference type="SUPFAM" id="SSF48239">
    <property type="entry name" value="Terpenoid cyclases/Protein prenyltransferases"/>
    <property type="match status" value="1"/>
</dbReference>
<dbReference type="InterPro" id="IPR008930">
    <property type="entry name" value="Terpenoid_cyclase/PrenylTrfase"/>
</dbReference>
<protein>
    <recommendedName>
        <fullName evidence="1">Squalene cyclase C-terminal domain-containing protein</fullName>
    </recommendedName>
</protein>
<name>A0ABN3KDK7_9ACTN</name>